<evidence type="ECO:0000256" key="4">
    <source>
        <dbReference type="ARBA" id="ARBA00023136"/>
    </source>
</evidence>
<proteinExistence type="predicted"/>
<comment type="caution">
    <text evidence="7">The sequence shown here is derived from an EMBL/GenBank/DDBJ whole genome shotgun (WGS) entry which is preliminary data.</text>
</comment>
<dbReference type="EMBL" id="BJYZ01000036">
    <property type="protein sequence ID" value="GEO42157.1"/>
    <property type="molecule type" value="Genomic_DNA"/>
</dbReference>
<evidence type="ECO:0000256" key="2">
    <source>
        <dbReference type="ARBA" id="ARBA00022692"/>
    </source>
</evidence>
<dbReference type="Pfam" id="PF04335">
    <property type="entry name" value="VirB8"/>
    <property type="match status" value="1"/>
</dbReference>
<accession>A0A512E0A3</accession>
<dbReference type="CDD" id="cd16424">
    <property type="entry name" value="VirB8"/>
    <property type="match status" value="1"/>
</dbReference>
<feature type="domain" description="Bacterial virulence protein VirB8" evidence="6">
    <location>
        <begin position="37"/>
        <end position="228"/>
    </location>
</feature>
<comment type="subcellular location">
    <subcellularLocation>
        <location evidence="1">Membrane</location>
        <topology evidence="1">Single-pass membrane protein</topology>
    </subcellularLocation>
</comment>
<reference evidence="7 8" key="1">
    <citation type="submission" date="2019-07" db="EMBL/GenBank/DDBJ databases">
        <title>Whole genome shotgun sequence of Skermanella aerolata NBRC 106429.</title>
        <authorList>
            <person name="Hosoyama A."/>
            <person name="Uohara A."/>
            <person name="Ohji S."/>
            <person name="Ichikawa N."/>
        </authorList>
    </citation>
    <scope>NUCLEOTIDE SEQUENCE [LARGE SCALE GENOMIC DNA]</scope>
    <source>
        <strain evidence="7 8">NBRC 106429</strain>
    </source>
</reference>
<dbReference type="AlphaFoldDB" id="A0A512E0A3"/>
<dbReference type="GO" id="GO:0016020">
    <property type="term" value="C:membrane"/>
    <property type="evidence" value="ECO:0007669"/>
    <property type="project" value="UniProtKB-SubCell"/>
</dbReference>
<protein>
    <recommendedName>
        <fullName evidence="6">Bacterial virulence protein VirB8 domain-containing protein</fullName>
    </recommendedName>
</protein>
<evidence type="ECO:0000313" key="7">
    <source>
        <dbReference type="EMBL" id="GEO42157.1"/>
    </source>
</evidence>
<keyword evidence="2 5" id="KW-0812">Transmembrane</keyword>
<dbReference type="InterPro" id="IPR032710">
    <property type="entry name" value="NTF2-like_dom_sf"/>
</dbReference>
<name>A0A512E0A3_9PROT</name>
<keyword evidence="8" id="KW-1185">Reference proteome</keyword>
<evidence type="ECO:0000256" key="3">
    <source>
        <dbReference type="ARBA" id="ARBA00022989"/>
    </source>
</evidence>
<dbReference type="Proteomes" id="UP000321523">
    <property type="component" value="Unassembled WGS sequence"/>
</dbReference>
<sequence>MNAISRRPEPHDDDRVGSIIIPADELRRLYEEQKQERARIRRRDRFKRVISGGTIAGLVFIAAAEAAFISYLLPLKEIIPITTVVREDGTTTTAVKWESLPKPVREDATVNVVWSYVQQRESWSAGNAGWAWTMVSALSAPRVRESFQNWYRADNPQSPAQIYKDMTVEANFVRWEPICPIETACISDGPPAYRVWFDRVETLPEGKRMPPVRYAATVAIKRNVELPQDRIWQRWTFNAPQIQVIEYAGAQREGVSK</sequence>
<evidence type="ECO:0000259" key="6">
    <source>
        <dbReference type="Pfam" id="PF04335"/>
    </source>
</evidence>
<evidence type="ECO:0000313" key="8">
    <source>
        <dbReference type="Proteomes" id="UP000321523"/>
    </source>
</evidence>
<dbReference type="Gene3D" id="3.10.450.230">
    <property type="entry name" value="VirB8 protein"/>
    <property type="match status" value="1"/>
</dbReference>
<dbReference type="RefSeq" id="WP_044435737.1">
    <property type="nucleotide sequence ID" value="NZ_BJYZ01000036.1"/>
</dbReference>
<organism evidence="7 8">
    <name type="scientific">Skermanella aerolata</name>
    <dbReference type="NCBI Taxonomy" id="393310"/>
    <lineage>
        <taxon>Bacteria</taxon>
        <taxon>Pseudomonadati</taxon>
        <taxon>Pseudomonadota</taxon>
        <taxon>Alphaproteobacteria</taxon>
        <taxon>Rhodospirillales</taxon>
        <taxon>Azospirillaceae</taxon>
        <taxon>Skermanella</taxon>
    </lineage>
</organism>
<dbReference type="InterPro" id="IPR007430">
    <property type="entry name" value="VirB8"/>
</dbReference>
<evidence type="ECO:0000256" key="1">
    <source>
        <dbReference type="ARBA" id="ARBA00004167"/>
    </source>
</evidence>
<feature type="transmembrane region" description="Helical" evidence="5">
    <location>
        <begin position="49"/>
        <end position="73"/>
    </location>
</feature>
<evidence type="ECO:0000256" key="5">
    <source>
        <dbReference type="SAM" id="Phobius"/>
    </source>
</evidence>
<keyword evidence="3 5" id="KW-1133">Transmembrane helix</keyword>
<dbReference type="SUPFAM" id="SSF54427">
    <property type="entry name" value="NTF2-like"/>
    <property type="match status" value="1"/>
</dbReference>
<keyword evidence="4 5" id="KW-0472">Membrane</keyword>
<gene>
    <name evidence="7" type="ORF">SAE02_63050</name>
</gene>